<dbReference type="Proteomes" id="UP000282674">
    <property type="component" value="Unassembled WGS sequence"/>
</dbReference>
<keyword evidence="3 6" id="KW-0812">Transmembrane</keyword>
<dbReference type="Pfam" id="PF07690">
    <property type="entry name" value="MFS_1"/>
    <property type="match status" value="1"/>
</dbReference>
<dbReference type="GO" id="GO:0005886">
    <property type="term" value="C:plasma membrane"/>
    <property type="evidence" value="ECO:0007669"/>
    <property type="project" value="UniProtKB-SubCell"/>
</dbReference>
<sequence length="427" mass="41577">MPIGHHQGSWRGTPFRAEHPGMNTWKGLAAVVLSIVAAMTPVFGVAALATPVEHGLPVSGTVFGLILSGFFAVSALGAPLARRVTATLSVPVVLTLINVLATVGLVLAALAPNAAVLGVALALAGAGNALTQPVAGRFIAARVPAHRLSLASGLVSAALGVSPLLPGLLAGLVAGPHGWRAALWAALVCPVIGFAVTPLARGPVTETVSAPSAGKSASAGKPAAVPLAGIGAVLVLWTLAAALATIGSNAMASYFIQIGTHSGMSTGLAGIMQSVAGLLAVAVRLVAGMAADRAPRRNPAIVAGMMLAGGIGLLITSAGNPVCFVLGAVLTVAGGWGWTGLLFAAVLRVLPGDGARAGGQVQLGLFTGAAIAPFAFGAVSGPLGLASTLLIAAVVVGLGAVAMVAGTALLSRVENPSAAKGEAAATV</sequence>
<evidence type="ECO:0000256" key="1">
    <source>
        <dbReference type="ARBA" id="ARBA00004651"/>
    </source>
</evidence>
<feature type="transmembrane region" description="Helical" evidence="6">
    <location>
        <begin position="181"/>
        <end position="202"/>
    </location>
</feature>
<evidence type="ECO:0000259" key="7">
    <source>
        <dbReference type="PROSITE" id="PS50850"/>
    </source>
</evidence>
<feature type="domain" description="Major facilitator superfamily (MFS) profile" evidence="7">
    <location>
        <begin position="27"/>
        <end position="411"/>
    </location>
</feature>
<dbReference type="SUPFAM" id="SSF103473">
    <property type="entry name" value="MFS general substrate transporter"/>
    <property type="match status" value="1"/>
</dbReference>
<dbReference type="Gene3D" id="1.20.1250.20">
    <property type="entry name" value="MFS general substrate transporter like domains"/>
    <property type="match status" value="2"/>
</dbReference>
<dbReference type="InterPro" id="IPR036259">
    <property type="entry name" value="MFS_trans_sf"/>
</dbReference>
<evidence type="ECO:0000256" key="3">
    <source>
        <dbReference type="ARBA" id="ARBA00022692"/>
    </source>
</evidence>
<keyword evidence="9" id="KW-1185">Reference proteome</keyword>
<feature type="transmembrane region" description="Helical" evidence="6">
    <location>
        <begin position="61"/>
        <end position="81"/>
    </location>
</feature>
<accession>A0A3M2LRR3</accession>
<keyword evidence="5 6" id="KW-0472">Membrane</keyword>
<dbReference type="GO" id="GO:0022857">
    <property type="term" value="F:transmembrane transporter activity"/>
    <property type="evidence" value="ECO:0007669"/>
    <property type="project" value="InterPro"/>
</dbReference>
<evidence type="ECO:0000313" key="8">
    <source>
        <dbReference type="EMBL" id="RMI39253.1"/>
    </source>
</evidence>
<dbReference type="InterPro" id="IPR011701">
    <property type="entry name" value="MFS"/>
</dbReference>
<evidence type="ECO:0000256" key="4">
    <source>
        <dbReference type="ARBA" id="ARBA00022989"/>
    </source>
</evidence>
<reference evidence="8 9" key="1">
    <citation type="submission" date="2018-10" db="EMBL/GenBank/DDBJ databases">
        <title>Isolation from soil.</title>
        <authorList>
            <person name="Hu J."/>
        </authorList>
    </citation>
    <scope>NUCLEOTIDE SEQUENCE [LARGE SCALE GENOMIC DNA]</scope>
    <source>
        <strain evidence="8 9">NEAU-Ht49</strain>
    </source>
</reference>
<proteinExistence type="predicted"/>
<organism evidence="8 9">
    <name type="scientific">Actinomadura harenae</name>
    <dbReference type="NCBI Taxonomy" id="2483351"/>
    <lineage>
        <taxon>Bacteria</taxon>
        <taxon>Bacillati</taxon>
        <taxon>Actinomycetota</taxon>
        <taxon>Actinomycetes</taxon>
        <taxon>Streptosporangiales</taxon>
        <taxon>Thermomonosporaceae</taxon>
        <taxon>Actinomadura</taxon>
    </lineage>
</organism>
<dbReference type="InterPro" id="IPR020846">
    <property type="entry name" value="MFS_dom"/>
</dbReference>
<dbReference type="InterPro" id="IPR050189">
    <property type="entry name" value="MFS_Efflux_Transporters"/>
</dbReference>
<keyword evidence="4 6" id="KW-1133">Transmembrane helix</keyword>
<dbReference type="PANTHER" id="PTHR43124">
    <property type="entry name" value="PURINE EFFLUX PUMP PBUE"/>
    <property type="match status" value="1"/>
</dbReference>
<feature type="transmembrane region" description="Helical" evidence="6">
    <location>
        <begin position="28"/>
        <end position="49"/>
    </location>
</feature>
<evidence type="ECO:0000256" key="6">
    <source>
        <dbReference type="SAM" id="Phobius"/>
    </source>
</evidence>
<feature type="transmembrane region" description="Helical" evidence="6">
    <location>
        <begin position="223"/>
        <end position="247"/>
    </location>
</feature>
<feature type="transmembrane region" description="Helical" evidence="6">
    <location>
        <begin position="324"/>
        <end position="351"/>
    </location>
</feature>
<dbReference type="AlphaFoldDB" id="A0A3M2LRR3"/>
<dbReference type="PROSITE" id="PS50850">
    <property type="entry name" value="MFS"/>
    <property type="match status" value="1"/>
</dbReference>
<feature type="transmembrane region" description="Helical" evidence="6">
    <location>
        <begin position="88"/>
        <end position="110"/>
    </location>
</feature>
<feature type="transmembrane region" description="Helical" evidence="6">
    <location>
        <begin position="148"/>
        <end position="169"/>
    </location>
</feature>
<evidence type="ECO:0000256" key="5">
    <source>
        <dbReference type="ARBA" id="ARBA00023136"/>
    </source>
</evidence>
<feature type="transmembrane region" description="Helical" evidence="6">
    <location>
        <begin position="299"/>
        <end position="318"/>
    </location>
</feature>
<comment type="subcellular location">
    <subcellularLocation>
        <location evidence="1">Cell membrane</location>
        <topology evidence="1">Multi-pass membrane protein</topology>
    </subcellularLocation>
</comment>
<feature type="transmembrane region" description="Helical" evidence="6">
    <location>
        <begin position="116"/>
        <end position="136"/>
    </location>
</feature>
<keyword evidence="2" id="KW-1003">Cell membrane</keyword>
<comment type="caution">
    <text evidence="8">The sequence shown here is derived from an EMBL/GenBank/DDBJ whole genome shotgun (WGS) entry which is preliminary data.</text>
</comment>
<feature type="transmembrane region" description="Helical" evidence="6">
    <location>
        <begin position="363"/>
        <end position="383"/>
    </location>
</feature>
<dbReference type="PANTHER" id="PTHR43124:SF3">
    <property type="entry name" value="CHLORAMPHENICOL EFFLUX PUMP RV0191"/>
    <property type="match status" value="1"/>
</dbReference>
<evidence type="ECO:0000256" key="2">
    <source>
        <dbReference type="ARBA" id="ARBA00022475"/>
    </source>
</evidence>
<protein>
    <submittedName>
        <fullName evidence="8">MFS transporter</fullName>
    </submittedName>
</protein>
<feature type="transmembrane region" description="Helical" evidence="6">
    <location>
        <begin position="389"/>
        <end position="410"/>
    </location>
</feature>
<evidence type="ECO:0000313" key="9">
    <source>
        <dbReference type="Proteomes" id="UP000282674"/>
    </source>
</evidence>
<name>A0A3M2LRR3_9ACTN</name>
<dbReference type="EMBL" id="RFFG01000071">
    <property type="protein sequence ID" value="RMI39253.1"/>
    <property type="molecule type" value="Genomic_DNA"/>
</dbReference>
<gene>
    <name evidence="8" type="ORF">EBO15_30350</name>
</gene>
<feature type="transmembrane region" description="Helical" evidence="6">
    <location>
        <begin position="267"/>
        <end position="287"/>
    </location>
</feature>